<dbReference type="OrthoDB" id="9812241at2"/>
<evidence type="ECO:0000256" key="4">
    <source>
        <dbReference type="ARBA" id="ARBA00022475"/>
    </source>
</evidence>
<evidence type="ECO:0000256" key="9">
    <source>
        <dbReference type="ARBA" id="ARBA00022840"/>
    </source>
</evidence>
<evidence type="ECO:0000256" key="1">
    <source>
        <dbReference type="ARBA" id="ARBA00000085"/>
    </source>
</evidence>
<dbReference type="GO" id="GO:0005524">
    <property type="term" value="F:ATP binding"/>
    <property type="evidence" value="ECO:0007669"/>
    <property type="project" value="UniProtKB-KW"/>
</dbReference>
<dbReference type="PROSITE" id="PS50109">
    <property type="entry name" value="HIS_KIN"/>
    <property type="match status" value="1"/>
</dbReference>
<dbReference type="EMBL" id="MBPK01000032">
    <property type="protein sequence ID" value="PKT81037.1"/>
    <property type="molecule type" value="Genomic_DNA"/>
</dbReference>
<dbReference type="InterPro" id="IPR050980">
    <property type="entry name" value="2C_sensor_his_kinase"/>
</dbReference>
<evidence type="ECO:0000256" key="6">
    <source>
        <dbReference type="ARBA" id="ARBA00022679"/>
    </source>
</evidence>
<dbReference type="InterPro" id="IPR005467">
    <property type="entry name" value="His_kinase_dom"/>
</dbReference>
<keyword evidence="7" id="KW-0547">Nucleotide-binding</keyword>
<gene>
    <name evidence="13" type="ORF">BCM31_04430</name>
</gene>
<keyword evidence="10" id="KW-1133">Transmembrane helix</keyword>
<dbReference type="PANTHER" id="PTHR44936">
    <property type="entry name" value="SENSOR PROTEIN CREC"/>
    <property type="match status" value="1"/>
</dbReference>
<comment type="caution">
    <text evidence="13">The sequence shown here is derived from an EMBL/GenBank/DDBJ whole genome shotgun (WGS) entry which is preliminary data.</text>
</comment>
<evidence type="ECO:0000259" key="12">
    <source>
        <dbReference type="PROSITE" id="PS50885"/>
    </source>
</evidence>
<reference evidence="13 14" key="1">
    <citation type="submission" date="2016-07" db="EMBL/GenBank/DDBJ databases">
        <title>Detection of Helicobacter winghamensis from caecal content of red fox (Vulpes vulpes).</title>
        <authorList>
            <person name="Zanoni R.G."/>
            <person name="Florio D."/>
            <person name="Caffara M."/>
            <person name="Renzi M."/>
            <person name="Parisi A."/>
            <person name="Pasquali F."/>
            <person name="Manfreda G."/>
        </authorList>
    </citation>
    <scope>NUCLEOTIDE SEQUENCE [LARGE SCALE GENOMIC DNA]</scope>
    <source>
        <strain evidence="13 14">295_13</strain>
    </source>
</reference>
<dbReference type="Gene3D" id="3.30.565.10">
    <property type="entry name" value="Histidine kinase-like ATPase, C-terminal domain"/>
    <property type="match status" value="1"/>
</dbReference>
<comment type="subcellular location">
    <subcellularLocation>
        <location evidence="2">Cell membrane</location>
        <topology evidence="2">Multi-pass membrane protein</topology>
    </subcellularLocation>
</comment>
<feature type="transmembrane region" description="Helical" evidence="10">
    <location>
        <begin position="12"/>
        <end position="32"/>
    </location>
</feature>
<keyword evidence="8 13" id="KW-0418">Kinase</keyword>
<evidence type="ECO:0000313" key="14">
    <source>
        <dbReference type="Proteomes" id="UP000233350"/>
    </source>
</evidence>
<keyword evidence="6" id="KW-0808">Transferase</keyword>
<name>A0A2N3PJ20_9HELI</name>
<dbReference type="InterPro" id="IPR036097">
    <property type="entry name" value="HisK_dim/P_sf"/>
</dbReference>
<dbReference type="Gene3D" id="1.10.287.130">
    <property type="match status" value="1"/>
</dbReference>
<evidence type="ECO:0000259" key="11">
    <source>
        <dbReference type="PROSITE" id="PS50109"/>
    </source>
</evidence>
<dbReference type="AlphaFoldDB" id="A0A2N3PJ20"/>
<evidence type="ECO:0000256" key="3">
    <source>
        <dbReference type="ARBA" id="ARBA00012438"/>
    </source>
</evidence>
<dbReference type="PANTHER" id="PTHR44936:SF10">
    <property type="entry name" value="SENSOR PROTEIN RSTB"/>
    <property type="match status" value="1"/>
</dbReference>
<proteinExistence type="predicted"/>
<dbReference type="InterPro" id="IPR003660">
    <property type="entry name" value="HAMP_dom"/>
</dbReference>
<evidence type="ECO:0000313" key="13">
    <source>
        <dbReference type="EMBL" id="PKT81037.1"/>
    </source>
</evidence>
<dbReference type="PROSITE" id="PS50885">
    <property type="entry name" value="HAMP"/>
    <property type="match status" value="1"/>
</dbReference>
<dbReference type="GO" id="GO:0000155">
    <property type="term" value="F:phosphorelay sensor kinase activity"/>
    <property type="evidence" value="ECO:0007669"/>
    <property type="project" value="InterPro"/>
</dbReference>
<dbReference type="STRING" id="556267.HWAG_00281"/>
<feature type="transmembrane region" description="Helical" evidence="10">
    <location>
        <begin position="137"/>
        <end position="157"/>
    </location>
</feature>
<accession>A0A2N3PJ20</accession>
<dbReference type="SUPFAM" id="SSF55874">
    <property type="entry name" value="ATPase domain of HSP90 chaperone/DNA topoisomerase II/histidine kinase"/>
    <property type="match status" value="1"/>
</dbReference>
<evidence type="ECO:0000256" key="7">
    <source>
        <dbReference type="ARBA" id="ARBA00022741"/>
    </source>
</evidence>
<evidence type="ECO:0000256" key="8">
    <source>
        <dbReference type="ARBA" id="ARBA00022777"/>
    </source>
</evidence>
<keyword evidence="4" id="KW-1003">Cell membrane</keyword>
<protein>
    <recommendedName>
        <fullName evidence="3">histidine kinase</fullName>
        <ecNumber evidence="3">2.7.13.3</ecNumber>
    </recommendedName>
</protein>
<sequence length="413" mass="47487">MRLRNWIPPLFVQIYLLFVLSLGIGGIVTYLANLNTLKKNEEAILKQTTFFAQQSLMELMRGDIARVERLINAFEFKPIKALPSNAQILTQSKNTFGLMQVFKVQQNYGFHLEYLGMELIAFRDFSVELADNGGLNVWIFLDFLVLLLTFSMILALLHPLKVLQSGLEEFSQGNYQTHIPVPKEPQQAKLARSFNTMCKKISKLMLAREFVLRNIAHELKTPISKAKLALELMPENPQKGLVSKCIHHLDNLSSQILTFEKIQEGKDLLHLEDFDVETLFLRTLEQLFIEEEDLEIMLEENFKIRGDLQFLSIALRNLIENAFKYKSGGKVILRAYVENGEQRIAVKNNGEALQQEIAYYLEPFSRDKEHALISGYGLGLGIVKGVLELHHFKLEYFYKQGVHCFVMKLESKV</sequence>
<dbReference type="CDD" id="cd00082">
    <property type="entry name" value="HisKA"/>
    <property type="match status" value="1"/>
</dbReference>
<dbReference type="SMART" id="SM00388">
    <property type="entry name" value="HisKA"/>
    <property type="match status" value="1"/>
</dbReference>
<keyword evidence="5" id="KW-0597">Phosphoprotein</keyword>
<dbReference type="Pfam" id="PF02518">
    <property type="entry name" value="HATPase_c"/>
    <property type="match status" value="1"/>
</dbReference>
<feature type="domain" description="Histidine kinase" evidence="11">
    <location>
        <begin position="214"/>
        <end position="413"/>
    </location>
</feature>
<dbReference type="RefSeq" id="WP_101313102.1">
    <property type="nucleotide sequence ID" value="NZ_CP063529.1"/>
</dbReference>
<evidence type="ECO:0000256" key="10">
    <source>
        <dbReference type="SAM" id="Phobius"/>
    </source>
</evidence>
<feature type="domain" description="HAMP" evidence="12">
    <location>
        <begin position="154"/>
        <end position="206"/>
    </location>
</feature>
<evidence type="ECO:0000256" key="5">
    <source>
        <dbReference type="ARBA" id="ARBA00022553"/>
    </source>
</evidence>
<dbReference type="CDD" id="cd06225">
    <property type="entry name" value="HAMP"/>
    <property type="match status" value="1"/>
</dbReference>
<keyword evidence="14" id="KW-1185">Reference proteome</keyword>
<dbReference type="EC" id="2.7.13.3" evidence="3"/>
<dbReference type="Pfam" id="PF00512">
    <property type="entry name" value="HisKA"/>
    <property type="match status" value="1"/>
</dbReference>
<organism evidence="13 14">
    <name type="scientific">Helicobacter winghamensis</name>
    <dbReference type="NCBI Taxonomy" id="157268"/>
    <lineage>
        <taxon>Bacteria</taxon>
        <taxon>Pseudomonadati</taxon>
        <taxon>Campylobacterota</taxon>
        <taxon>Epsilonproteobacteria</taxon>
        <taxon>Campylobacterales</taxon>
        <taxon>Helicobacteraceae</taxon>
        <taxon>Helicobacter</taxon>
    </lineage>
</organism>
<dbReference type="InterPro" id="IPR036890">
    <property type="entry name" value="HATPase_C_sf"/>
</dbReference>
<dbReference type="InterPro" id="IPR003661">
    <property type="entry name" value="HisK_dim/P_dom"/>
</dbReference>
<dbReference type="InterPro" id="IPR003594">
    <property type="entry name" value="HATPase_dom"/>
</dbReference>
<keyword evidence="10" id="KW-0812">Transmembrane</keyword>
<comment type="catalytic activity">
    <reaction evidence="1">
        <text>ATP + protein L-histidine = ADP + protein N-phospho-L-histidine.</text>
        <dbReference type="EC" id="2.7.13.3"/>
    </reaction>
</comment>
<dbReference type="SUPFAM" id="SSF47384">
    <property type="entry name" value="Homodimeric domain of signal transducing histidine kinase"/>
    <property type="match status" value="1"/>
</dbReference>
<keyword evidence="10" id="KW-0472">Membrane</keyword>
<dbReference type="SMART" id="SM00387">
    <property type="entry name" value="HATPase_c"/>
    <property type="match status" value="1"/>
</dbReference>
<evidence type="ECO:0000256" key="2">
    <source>
        <dbReference type="ARBA" id="ARBA00004651"/>
    </source>
</evidence>
<dbReference type="Proteomes" id="UP000233350">
    <property type="component" value="Unassembled WGS sequence"/>
</dbReference>
<keyword evidence="9" id="KW-0067">ATP-binding</keyword>
<dbReference type="GO" id="GO:0005886">
    <property type="term" value="C:plasma membrane"/>
    <property type="evidence" value="ECO:0007669"/>
    <property type="project" value="UniProtKB-SubCell"/>
</dbReference>